<evidence type="ECO:0000313" key="6">
    <source>
        <dbReference type="EMBL" id="EDP21157.1"/>
    </source>
</evidence>
<dbReference type="Gene3D" id="3.40.50.300">
    <property type="entry name" value="P-loop containing nucleotide triphosphate hydrolases"/>
    <property type="match status" value="2"/>
</dbReference>
<dbReference type="GO" id="GO:0006302">
    <property type="term" value="P:double-strand break repair"/>
    <property type="evidence" value="ECO:0007669"/>
    <property type="project" value="InterPro"/>
</dbReference>
<dbReference type="AlphaFoldDB" id="A8SD06"/>
<reference evidence="6 7" key="1">
    <citation type="submission" date="2007-09" db="EMBL/GenBank/DDBJ databases">
        <title>Draft genome sequence of Faecalibacterium prausnitzii M21/2.</title>
        <authorList>
            <person name="Sudarsanam P."/>
            <person name="Ley R."/>
            <person name="Guruge J."/>
            <person name="Turnbaugh P.J."/>
            <person name="Mahowald M."/>
            <person name="Liep D."/>
            <person name="Gordon J."/>
        </authorList>
    </citation>
    <scope>NUCLEOTIDE SEQUENCE [LARGE SCALE GENOMIC DNA]</scope>
    <source>
        <strain evidence="6 7">M21/2</strain>
    </source>
</reference>
<dbReference type="InterPro" id="IPR027417">
    <property type="entry name" value="P-loop_NTPase"/>
</dbReference>
<dbReference type="InterPro" id="IPR038729">
    <property type="entry name" value="Rad50/SbcC_AAA"/>
</dbReference>
<evidence type="ECO:0000256" key="3">
    <source>
        <dbReference type="ARBA" id="ARBA00013368"/>
    </source>
</evidence>
<dbReference type="Pfam" id="PF13476">
    <property type="entry name" value="AAA_23"/>
    <property type="match status" value="1"/>
</dbReference>
<dbReference type="GeneID" id="75068587"/>
<protein>
    <recommendedName>
        <fullName evidence="3">Nuclease SbcCD subunit C</fullName>
    </recommendedName>
</protein>
<dbReference type="HOGENOM" id="CLU_024631_1_0_9"/>
<comment type="caution">
    <text evidence="6">The sequence shown here is derived from an EMBL/GenBank/DDBJ whole genome shotgun (WGS) entry which is preliminary data.</text>
</comment>
<sequence length="666" mass="75697">MLIHSISMHDFRQFKGTQTLSFSCDKEKNVTVLLGDNTFGKTTILQAFNWCLYGIAVFPKESNPDFLLNLETASENAGLNKKCEVVVTIVLSHKNIEYTIERIRVYVDRSYDNWTALPDQLTITYKEGGLTKQIKAGEEKNIINSILPQSLSGYFFFDTERVADISSRKDLSEAVRGLLGLAAVGNARKHLGSRSQRLSVIGQWNASLDSTGDERAKQALSTIDEQTQKKARLEEQIANYEEELKKLDQQKERISEILRDNQDTANLQREKQQLEKELDAEKLDLQEAEKAFLSFFGNGAVTYFLLPSMDKAEQRLTDANLDDRGIHDMTEDSIRDIINRGRCICGAPIVKGNDAYQHIMEEMRYLPPAHIGTAIQNYRSLLANERRNISQFYPTIAQNFKSITKSRNTIANKMERIAAIDQSIFGKENMKSYEEDLNRIKANIRRITESRDKCVRDIGVCESTIESAQKVCDSLVAASAKNKKIIEYMAYAEAICAWIDETYIAKEHETKDKLQAKVNEIFNRMYHGNRRVQIDNQYHVTLLSQLNGKEVVTGESEGLKRVKNFAFIAGLVDLAKEKASFGKTEADSVTWENEAYPLVMDAPFSNADETHIKNISAVLPEVANQVIMFVMEKDWQYAKTVMEIRVGKYCGLKKISESHTIIEEDE</sequence>
<organism evidence="6 7">
    <name type="scientific">Faecalibacterium prausnitzii M21/2</name>
    <dbReference type="NCBI Taxonomy" id="411485"/>
    <lineage>
        <taxon>Bacteria</taxon>
        <taxon>Bacillati</taxon>
        <taxon>Bacillota</taxon>
        <taxon>Clostridia</taxon>
        <taxon>Eubacteriales</taxon>
        <taxon>Oscillospiraceae</taxon>
        <taxon>Faecalibacterium</taxon>
    </lineage>
</organism>
<dbReference type="SUPFAM" id="SSF52540">
    <property type="entry name" value="P-loop containing nucleoside triphosphate hydrolases"/>
    <property type="match status" value="1"/>
</dbReference>
<evidence type="ECO:0000259" key="5">
    <source>
        <dbReference type="Pfam" id="PF13476"/>
    </source>
</evidence>
<evidence type="ECO:0000313" key="7">
    <source>
        <dbReference type="Proteomes" id="UP000005945"/>
    </source>
</evidence>
<keyword evidence="4" id="KW-0175">Coiled coil</keyword>
<evidence type="ECO:0000256" key="1">
    <source>
        <dbReference type="ARBA" id="ARBA00006930"/>
    </source>
</evidence>
<evidence type="ECO:0000256" key="2">
    <source>
        <dbReference type="ARBA" id="ARBA00011322"/>
    </source>
</evidence>
<comment type="subunit">
    <text evidence="2">Heterodimer of SbcC and SbcD.</text>
</comment>
<dbReference type="EMBL" id="ABED02000027">
    <property type="protein sequence ID" value="EDP21157.1"/>
    <property type="molecule type" value="Genomic_DNA"/>
</dbReference>
<name>A8SD06_9FIRM</name>
<proteinExistence type="inferred from homology"/>
<evidence type="ECO:0000256" key="4">
    <source>
        <dbReference type="SAM" id="Coils"/>
    </source>
</evidence>
<dbReference type="Proteomes" id="UP000005945">
    <property type="component" value="Unassembled WGS sequence"/>
</dbReference>
<reference evidence="6 7" key="2">
    <citation type="submission" date="2007-09" db="EMBL/GenBank/DDBJ databases">
        <authorList>
            <person name="Fulton L."/>
            <person name="Clifton S."/>
            <person name="Fulton B."/>
            <person name="Xu J."/>
            <person name="Minx P."/>
            <person name="Pepin K.H."/>
            <person name="Johnson M."/>
            <person name="Thiruvilangam P."/>
            <person name="Bhonagiri V."/>
            <person name="Nash W.E."/>
            <person name="Mardis E.R."/>
            <person name="Wilson R.K."/>
        </authorList>
    </citation>
    <scope>NUCLEOTIDE SEQUENCE [LARGE SCALE GENOMIC DNA]</scope>
    <source>
        <strain evidence="6 7">M21/2</strain>
    </source>
</reference>
<dbReference type="PANTHER" id="PTHR32114:SF2">
    <property type="entry name" value="ABC TRANSPORTER ABCH.3"/>
    <property type="match status" value="1"/>
</dbReference>
<accession>A8SD06</accession>
<feature type="domain" description="Rad50/SbcC-type AAA" evidence="5">
    <location>
        <begin position="5"/>
        <end position="288"/>
    </location>
</feature>
<dbReference type="GO" id="GO:0016887">
    <property type="term" value="F:ATP hydrolysis activity"/>
    <property type="evidence" value="ECO:0007669"/>
    <property type="project" value="InterPro"/>
</dbReference>
<dbReference type="RefSeq" id="WP_005924606.1">
    <property type="nucleotide sequence ID" value="NZ_DS483502.1"/>
</dbReference>
<feature type="coiled-coil region" evidence="4">
    <location>
        <begin position="216"/>
        <end position="291"/>
    </location>
</feature>
<comment type="similarity">
    <text evidence="1">Belongs to the SMC family. SbcC subfamily.</text>
</comment>
<gene>
    <name evidence="6" type="ORF">FAEPRAM212_01881</name>
</gene>
<dbReference type="PANTHER" id="PTHR32114">
    <property type="entry name" value="ABC TRANSPORTER ABCH.3"/>
    <property type="match status" value="1"/>
</dbReference>